<dbReference type="InterPro" id="IPR037185">
    <property type="entry name" value="EmrE-like"/>
</dbReference>
<proteinExistence type="predicted"/>
<dbReference type="RefSeq" id="WP_044436138.1">
    <property type="nucleotide sequence ID" value="NZ_BJYZ01000048.1"/>
</dbReference>
<evidence type="ECO:0000313" key="4">
    <source>
        <dbReference type="Proteomes" id="UP000321523"/>
    </source>
</evidence>
<dbReference type="Proteomes" id="UP000321523">
    <property type="component" value="Unassembled WGS sequence"/>
</dbReference>
<evidence type="ECO:0000259" key="2">
    <source>
        <dbReference type="Pfam" id="PF00892"/>
    </source>
</evidence>
<dbReference type="InterPro" id="IPR000620">
    <property type="entry name" value="EamA_dom"/>
</dbReference>
<keyword evidence="1" id="KW-0472">Membrane</keyword>
<reference evidence="3 4" key="1">
    <citation type="submission" date="2019-07" db="EMBL/GenBank/DDBJ databases">
        <title>Whole genome shotgun sequence of Skermanella aerolata NBRC 106429.</title>
        <authorList>
            <person name="Hosoyama A."/>
            <person name="Uohara A."/>
            <person name="Ohji S."/>
            <person name="Ichikawa N."/>
        </authorList>
    </citation>
    <scope>NUCLEOTIDE SEQUENCE [LARGE SCALE GENOMIC DNA]</scope>
    <source>
        <strain evidence="3 4">NBRC 106429</strain>
    </source>
</reference>
<sequence>MSSSSTVGATTSPAAGRATLIGISAILMWALLAPLTALTGTLPPFQTVAVAFAIGGVTGICGTLAGRRDPLRALRQPAAVWLLNVGGLFGFHFLYFLSLKSAPAVEANLINYMWPLFIVLFSALLPGERLRWWHIAGALAGLAGTGLLVTKGSGFTIRTEYLAGYVAALGSALIWTTYSLLNRRFGKVPTDAVSGFCLVTAALALGCHLAWETTVWPDDGIGWLALAGLGIGPVGAAFFAWDHGVKRGDIRALGALSYASPLLSTLLLIGFGLTPGHWTVWAACGLIVGGALLASHEVVTGRRGTR</sequence>
<keyword evidence="1" id="KW-0812">Transmembrane</keyword>
<dbReference type="GO" id="GO:0016020">
    <property type="term" value="C:membrane"/>
    <property type="evidence" value="ECO:0007669"/>
    <property type="project" value="InterPro"/>
</dbReference>
<gene>
    <name evidence="3" type="ORF">SAE02_68510</name>
</gene>
<feature type="transmembrane region" description="Helical" evidence="1">
    <location>
        <begin position="193"/>
        <end position="211"/>
    </location>
</feature>
<feature type="transmembrane region" description="Helical" evidence="1">
    <location>
        <begin position="78"/>
        <end position="97"/>
    </location>
</feature>
<feature type="transmembrane region" description="Helical" evidence="1">
    <location>
        <begin position="278"/>
        <end position="299"/>
    </location>
</feature>
<keyword evidence="4" id="KW-1185">Reference proteome</keyword>
<name>A0A512E1U1_9PROT</name>
<dbReference type="Pfam" id="PF00892">
    <property type="entry name" value="EamA"/>
    <property type="match status" value="2"/>
</dbReference>
<feature type="transmembrane region" description="Helical" evidence="1">
    <location>
        <begin position="132"/>
        <end position="150"/>
    </location>
</feature>
<feature type="transmembrane region" description="Helical" evidence="1">
    <location>
        <begin position="20"/>
        <end position="39"/>
    </location>
</feature>
<feature type="transmembrane region" description="Helical" evidence="1">
    <location>
        <begin position="223"/>
        <end position="241"/>
    </location>
</feature>
<accession>A0A512E1U1</accession>
<protein>
    <submittedName>
        <fullName evidence="3">Membrane protein</fullName>
    </submittedName>
</protein>
<feature type="transmembrane region" description="Helical" evidence="1">
    <location>
        <begin position="162"/>
        <end position="181"/>
    </location>
</feature>
<feature type="transmembrane region" description="Helical" evidence="1">
    <location>
        <begin position="45"/>
        <end position="66"/>
    </location>
</feature>
<dbReference type="OrthoDB" id="9795732at2"/>
<dbReference type="AlphaFoldDB" id="A0A512E1U1"/>
<keyword evidence="1" id="KW-1133">Transmembrane helix</keyword>
<evidence type="ECO:0000256" key="1">
    <source>
        <dbReference type="SAM" id="Phobius"/>
    </source>
</evidence>
<comment type="caution">
    <text evidence="3">The sequence shown here is derived from an EMBL/GenBank/DDBJ whole genome shotgun (WGS) entry which is preliminary data.</text>
</comment>
<dbReference type="SUPFAM" id="SSF103481">
    <property type="entry name" value="Multidrug resistance efflux transporter EmrE"/>
    <property type="match status" value="2"/>
</dbReference>
<feature type="transmembrane region" description="Helical" evidence="1">
    <location>
        <begin position="109"/>
        <end position="125"/>
    </location>
</feature>
<dbReference type="EMBL" id="BJYZ01000048">
    <property type="protein sequence ID" value="GEO42703.1"/>
    <property type="molecule type" value="Genomic_DNA"/>
</dbReference>
<organism evidence="3 4">
    <name type="scientific">Skermanella aerolata</name>
    <dbReference type="NCBI Taxonomy" id="393310"/>
    <lineage>
        <taxon>Bacteria</taxon>
        <taxon>Pseudomonadati</taxon>
        <taxon>Pseudomonadota</taxon>
        <taxon>Alphaproteobacteria</taxon>
        <taxon>Rhodospirillales</taxon>
        <taxon>Azospirillaceae</taxon>
        <taxon>Skermanella</taxon>
    </lineage>
</organism>
<dbReference type="PANTHER" id="PTHR22911">
    <property type="entry name" value="ACYL-MALONYL CONDENSING ENZYME-RELATED"/>
    <property type="match status" value="1"/>
</dbReference>
<feature type="domain" description="EamA" evidence="2">
    <location>
        <begin position="20"/>
        <end position="149"/>
    </location>
</feature>
<dbReference type="PANTHER" id="PTHR22911:SF76">
    <property type="entry name" value="EAMA DOMAIN-CONTAINING PROTEIN"/>
    <property type="match status" value="1"/>
</dbReference>
<feature type="domain" description="EamA" evidence="2">
    <location>
        <begin position="163"/>
        <end position="294"/>
    </location>
</feature>
<feature type="transmembrane region" description="Helical" evidence="1">
    <location>
        <begin position="253"/>
        <end position="272"/>
    </location>
</feature>
<evidence type="ECO:0000313" key="3">
    <source>
        <dbReference type="EMBL" id="GEO42703.1"/>
    </source>
</evidence>